<proteinExistence type="predicted"/>
<evidence type="ECO:0000313" key="2">
    <source>
        <dbReference type="EMBL" id="JAC65760.1"/>
    </source>
</evidence>
<accession>A0A061R503</accession>
<sequence length="126" mass="13738">MTSTDGSFSPQLWMQRVAEGIAEQDSISRNGTPASTASRPTSLTGRDLNAVFAETPAKSPRVYLSPFENSVGFKSSGMQSSIASSYIPPEIRSPTPVGAWDFPALPPKGYRRSWDVVLEVMRRTNN</sequence>
<dbReference type="EMBL" id="GBEZ01020952">
    <property type="protein sequence ID" value="JAC65760.1"/>
    <property type="molecule type" value="Transcribed_RNA"/>
</dbReference>
<feature type="region of interest" description="Disordered" evidence="1">
    <location>
        <begin position="19"/>
        <end position="47"/>
    </location>
</feature>
<organism evidence="2">
    <name type="scientific">Tetraselmis sp. GSL018</name>
    <dbReference type="NCBI Taxonomy" id="582737"/>
    <lineage>
        <taxon>Eukaryota</taxon>
        <taxon>Viridiplantae</taxon>
        <taxon>Chlorophyta</taxon>
        <taxon>core chlorophytes</taxon>
        <taxon>Chlorodendrophyceae</taxon>
        <taxon>Chlorodendrales</taxon>
        <taxon>Chlorodendraceae</taxon>
        <taxon>Tetraselmis</taxon>
    </lineage>
</organism>
<reference evidence="2" key="1">
    <citation type="submission" date="2014-05" db="EMBL/GenBank/DDBJ databases">
        <title>The transcriptome of the halophilic microalga Tetraselmis sp. GSL018 isolated from the Great Salt Lake, Utah.</title>
        <authorList>
            <person name="Jinkerson R.E."/>
            <person name="D'Adamo S."/>
            <person name="Posewitz M.C."/>
        </authorList>
    </citation>
    <scope>NUCLEOTIDE SEQUENCE</scope>
    <source>
        <strain evidence="2">GSL018</strain>
    </source>
</reference>
<evidence type="ECO:0000256" key="1">
    <source>
        <dbReference type="SAM" id="MobiDB-lite"/>
    </source>
</evidence>
<feature type="compositionally biased region" description="Polar residues" evidence="1">
    <location>
        <begin position="25"/>
        <end position="44"/>
    </location>
</feature>
<name>A0A061R503_9CHLO</name>
<protein>
    <submittedName>
        <fullName evidence="2">Uncharacterized protein</fullName>
    </submittedName>
</protein>
<dbReference type="AlphaFoldDB" id="A0A061R503"/>
<gene>
    <name evidence="2" type="ORF">TSPGSL018_15313</name>
</gene>